<dbReference type="InterPro" id="IPR023616">
    <property type="entry name" value="Cyt_c_oxase-like_su1_dom"/>
</dbReference>
<feature type="transmembrane region" description="Helical" evidence="8">
    <location>
        <begin position="36"/>
        <end position="61"/>
    </location>
</feature>
<feature type="transmembrane region" description="Helical" evidence="8">
    <location>
        <begin position="398"/>
        <end position="418"/>
    </location>
</feature>
<feature type="transmembrane region" description="Helical" evidence="8">
    <location>
        <begin position="467"/>
        <end position="487"/>
    </location>
</feature>
<dbReference type="PANTHER" id="PTHR10422:SF18">
    <property type="entry name" value="CYTOCHROME C OXIDASE SUBUNIT 1"/>
    <property type="match status" value="1"/>
</dbReference>
<evidence type="ECO:0000259" key="9">
    <source>
        <dbReference type="PROSITE" id="PS50855"/>
    </source>
</evidence>
<dbReference type="Pfam" id="PF00115">
    <property type="entry name" value="COX1"/>
    <property type="match status" value="1"/>
</dbReference>
<evidence type="ECO:0000256" key="8">
    <source>
        <dbReference type="SAM" id="Phobius"/>
    </source>
</evidence>
<evidence type="ECO:0000313" key="10">
    <source>
        <dbReference type="EMBL" id="QDU63097.1"/>
    </source>
</evidence>
<dbReference type="GO" id="GO:0015990">
    <property type="term" value="P:electron transport coupled proton transport"/>
    <property type="evidence" value="ECO:0007669"/>
    <property type="project" value="TreeGrafter"/>
</dbReference>
<feature type="transmembrane region" description="Helical" evidence="8">
    <location>
        <begin position="302"/>
        <end position="321"/>
    </location>
</feature>
<dbReference type="PRINTS" id="PR01165">
    <property type="entry name" value="CYCOXIDASEI"/>
</dbReference>
<comment type="similarity">
    <text evidence="6">Belongs to the heme-copper respiratory oxidase family.</text>
</comment>
<dbReference type="EMBL" id="CP036279">
    <property type="protein sequence ID" value="QDU63097.1"/>
    <property type="molecule type" value="Genomic_DNA"/>
</dbReference>
<dbReference type="Gene3D" id="1.20.210.10">
    <property type="entry name" value="Cytochrome c oxidase-like, subunit I domain"/>
    <property type="match status" value="1"/>
</dbReference>
<dbReference type="InterPro" id="IPR036927">
    <property type="entry name" value="Cyt_c_oxase-like_su1_sf"/>
</dbReference>
<evidence type="ECO:0000256" key="5">
    <source>
        <dbReference type="ARBA" id="ARBA00023136"/>
    </source>
</evidence>
<dbReference type="SUPFAM" id="SSF81442">
    <property type="entry name" value="Cytochrome c oxidase subunit I-like"/>
    <property type="match status" value="1"/>
</dbReference>
<keyword evidence="6" id="KW-0813">Transport</keyword>
<gene>
    <name evidence="10" type="primary">coxN</name>
    <name evidence="10" type="ORF">Pan216_39720</name>
</gene>
<dbReference type="EC" id="1.9.3.1" evidence="10"/>
<dbReference type="AlphaFoldDB" id="A0A518B7Z6"/>
<organism evidence="10 11">
    <name type="scientific">Kolteria novifilia</name>
    <dbReference type="NCBI Taxonomy" id="2527975"/>
    <lineage>
        <taxon>Bacteria</taxon>
        <taxon>Pseudomonadati</taxon>
        <taxon>Planctomycetota</taxon>
        <taxon>Planctomycetia</taxon>
        <taxon>Kolteriales</taxon>
        <taxon>Kolteriaceae</taxon>
        <taxon>Kolteria</taxon>
    </lineage>
</organism>
<keyword evidence="4 8" id="KW-1133">Transmembrane helix</keyword>
<dbReference type="PROSITE" id="PS00077">
    <property type="entry name" value="COX1_CUB"/>
    <property type="match status" value="1"/>
</dbReference>
<name>A0A518B7Z6_9BACT</name>
<feature type="transmembrane region" description="Helical" evidence="8">
    <location>
        <begin position="194"/>
        <end position="213"/>
    </location>
</feature>
<evidence type="ECO:0000256" key="7">
    <source>
        <dbReference type="SAM" id="MobiDB-lite"/>
    </source>
</evidence>
<keyword evidence="2 6" id="KW-0679">Respiratory chain</keyword>
<dbReference type="GO" id="GO:0016020">
    <property type="term" value="C:membrane"/>
    <property type="evidence" value="ECO:0007669"/>
    <property type="project" value="UniProtKB-SubCell"/>
</dbReference>
<comment type="subcellular location">
    <subcellularLocation>
        <location evidence="1">Membrane</location>
        <topology evidence="1">Multi-pass membrane protein</topology>
    </subcellularLocation>
</comment>
<dbReference type="PROSITE" id="PS50855">
    <property type="entry name" value="COX1"/>
    <property type="match status" value="1"/>
</dbReference>
<feature type="transmembrane region" description="Helical" evidence="8">
    <location>
        <begin position="333"/>
        <end position="353"/>
    </location>
</feature>
<evidence type="ECO:0000256" key="4">
    <source>
        <dbReference type="ARBA" id="ARBA00022989"/>
    </source>
</evidence>
<dbReference type="PANTHER" id="PTHR10422">
    <property type="entry name" value="CYTOCHROME C OXIDASE SUBUNIT 1"/>
    <property type="match status" value="1"/>
</dbReference>
<feature type="transmembrane region" description="Helical" evidence="8">
    <location>
        <begin position="234"/>
        <end position="260"/>
    </location>
</feature>
<keyword evidence="11" id="KW-1185">Reference proteome</keyword>
<keyword evidence="6" id="KW-0408">Iron</keyword>
<dbReference type="KEGG" id="knv:Pan216_39720"/>
<keyword evidence="6" id="KW-0479">Metal-binding</keyword>
<keyword evidence="6" id="KW-0349">Heme</keyword>
<protein>
    <submittedName>
        <fullName evidence="10">Alternative cytochrome c oxidase subunit 1</fullName>
        <ecNumber evidence="10">1.9.3.1</ecNumber>
    </submittedName>
</protein>
<evidence type="ECO:0000256" key="2">
    <source>
        <dbReference type="ARBA" id="ARBA00022660"/>
    </source>
</evidence>
<proteinExistence type="inferred from homology"/>
<dbReference type="GO" id="GO:0009060">
    <property type="term" value="P:aerobic respiration"/>
    <property type="evidence" value="ECO:0007669"/>
    <property type="project" value="InterPro"/>
</dbReference>
<evidence type="ECO:0000256" key="3">
    <source>
        <dbReference type="ARBA" id="ARBA00022692"/>
    </source>
</evidence>
<feature type="transmembrane region" description="Helical" evidence="8">
    <location>
        <begin position="96"/>
        <end position="119"/>
    </location>
</feature>
<feature type="region of interest" description="Disordered" evidence="7">
    <location>
        <begin position="608"/>
        <end position="632"/>
    </location>
</feature>
<keyword evidence="6" id="KW-0249">Electron transport</keyword>
<keyword evidence="3 6" id="KW-0812">Transmembrane</keyword>
<dbReference type="OrthoDB" id="9759913at2"/>
<dbReference type="InterPro" id="IPR000883">
    <property type="entry name" value="Cyt_C_Oxase_1"/>
</dbReference>
<dbReference type="GO" id="GO:0016491">
    <property type="term" value="F:oxidoreductase activity"/>
    <property type="evidence" value="ECO:0007669"/>
    <property type="project" value="UniProtKB-KW"/>
</dbReference>
<feature type="transmembrane region" description="Helical" evidence="8">
    <location>
        <begin position="430"/>
        <end position="455"/>
    </location>
</feature>
<sequence>MSVAGSIDASGAHDDHHHAHELSFIQKYVFSTDHKIIGIQFMFSGLFWLMIGGLLALGVRWQLAYPFQTMPIVGPLLFGTEGGAISPEFYNMLFTMHASVMIFLVIIPFMVGAFANYLIPLQIGADDMAFPKLNMLSYWFMWPAFFCFALSFFVEGGAAQAGWTSYPPLSSLTWIDPVTKAGSSAPGAGPGQTLWLLGVTFAGVSSMMGSVNYMTTVINMRAPGMTMFRLPLSVWAILITATLQAFALPVLTAAGFLLLFDRTIGTQFFIPENLWVNGTLITGSGASPLLWQHLFWFYSHPAVYIMILPGMGIVSEIIACFARKPIFGYRPMVYSIAGIAGLGFVVWGHHMFISGMNPALGLTFMVTTIFIALPSAIKVFNWLGTLWGGNLHVSTPMLHAVGFVSLFIIGGLSGIFMAATPVDIYIHDTYFIVAHFHYVLAGGSLFSIFAGITYWFPKMFGRMLNDFWGKVHFAASFIFMNGTFFTMHQLGAAGMPRRLANPYDYDYLAHLLPMNQFMTWSAIGMGLAQFIFLANIFYSLFYGPKASRNPWHANSLEWLAPSPPGHGNFESVPVVYRGPHEYSSPLVKDIDYLPQWVAPADIAAFEAQAKLDQPATEPAPPEQPSGNDEHQA</sequence>
<dbReference type="InterPro" id="IPR023615">
    <property type="entry name" value="Cyt_c_Oxase_su1_BS"/>
</dbReference>
<accession>A0A518B7Z6</accession>
<evidence type="ECO:0000313" key="11">
    <source>
        <dbReference type="Proteomes" id="UP000317093"/>
    </source>
</evidence>
<keyword evidence="5 8" id="KW-0472">Membrane</keyword>
<dbReference type="RefSeq" id="WP_145260307.1">
    <property type="nucleotide sequence ID" value="NZ_CP036279.1"/>
</dbReference>
<dbReference type="Proteomes" id="UP000317093">
    <property type="component" value="Chromosome"/>
</dbReference>
<dbReference type="GO" id="GO:0020037">
    <property type="term" value="F:heme binding"/>
    <property type="evidence" value="ECO:0007669"/>
    <property type="project" value="InterPro"/>
</dbReference>
<keyword evidence="10" id="KW-0560">Oxidoreductase</keyword>
<reference evidence="10 11" key="1">
    <citation type="submission" date="2019-02" db="EMBL/GenBank/DDBJ databases">
        <title>Deep-cultivation of Planctomycetes and their phenomic and genomic characterization uncovers novel biology.</title>
        <authorList>
            <person name="Wiegand S."/>
            <person name="Jogler M."/>
            <person name="Boedeker C."/>
            <person name="Pinto D."/>
            <person name="Vollmers J."/>
            <person name="Rivas-Marin E."/>
            <person name="Kohn T."/>
            <person name="Peeters S.H."/>
            <person name="Heuer A."/>
            <person name="Rast P."/>
            <person name="Oberbeckmann S."/>
            <person name="Bunk B."/>
            <person name="Jeske O."/>
            <person name="Meyerdierks A."/>
            <person name="Storesund J.E."/>
            <person name="Kallscheuer N."/>
            <person name="Luecker S."/>
            <person name="Lage O.M."/>
            <person name="Pohl T."/>
            <person name="Merkel B.J."/>
            <person name="Hornburger P."/>
            <person name="Mueller R.-W."/>
            <person name="Bruemmer F."/>
            <person name="Labrenz M."/>
            <person name="Spormann A.M."/>
            <person name="Op den Camp H."/>
            <person name="Overmann J."/>
            <person name="Amann R."/>
            <person name="Jetten M.S.M."/>
            <person name="Mascher T."/>
            <person name="Medema M.H."/>
            <person name="Devos D.P."/>
            <person name="Kaster A.-K."/>
            <person name="Ovreas L."/>
            <person name="Rohde M."/>
            <person name="Galperin M.Y."/>
            <person name="Jogler C."/>
        </authorList>
    </citation>
    <scope>NUCLEOTIDE SEQUENCE [LARGE SCALE GENOMIC DNA]</scope>
    <source>
        <strain evidence="10 11">Pan216</strain>
    </source>
</reference>
<feature type="transmembrane region" description="Helical" evidence="8">
    <location>
        <begin position="359"/>
        <end position="377"/>
    </location>
</feature>
<feature type="domain" description="Cytochrome oxidase subunit I profile" evidence="9">
    <location>
        <begin position="24"/>
        <end position="576"/>
    </location>
</feature>
<dbReference type="GO" id="GO:0004129">
    <property type="term" value="F:cytochrome-c oxidase activity"/>
    <property type="evidence" value="ECO:0007669"/>
    <property type="project" value="InterPro"/>
</dbReference>
<evidence type="ECO:0000256" key="6">
    <source>
        <dbReference type="RuleBase" id="RU000370"/>
    </source>
</evidence>
<dbReference type="GO" id="GO:0022904">
    <property type="term" value="P:respiratory electron transport chain"/>
    <property type="evidence" value="ECO:0007669"/>
    <property type="project" value="TreeGrafter"/>
</dbReference>
<evidence type="ECO:0000256" key="1">
    <source>
        <dbReference type="ARBA" id="ARBA00004141"/>
    </source>
</evidence>
<feature type="transmembrane region" description="Helical" evidence="8">
    <location>
        <begin position="140"/>
        <end position="163"/>
    </location>
</feature>
<feature type="transmembrane region" description="Helical" evidence="8">
    <location>
        <begin position="517"/>
        <end position="541"/>
    </location>
</feature>